<evidence type="ECO:0000259" key="7">
    <source>
        <dbReference type="PROSITE" id="PS50198"/>
    </source>
</evidence>
<dbReference type="RefSeq" id="WP_145353852.1">
    <property type="nucleotide sequence ID" value="NZ_CP036262.1"/>
</dbReference>
<dbReference type="InterPro" id="IPR050245">
    <property type="entry name" value="PrsA_foldase"/>
</dbReference>
<evidence type="ECO:0000256" key="1">
    <source>
        <dbReference type="ARBA" id="ARBA00000971"/>
    </source>
</evidence>
<keyword evidence="4 6" id="KW-0697">Rotamase</keyword>
<dbReference type="PROSITE" id="PS50198">
    <property type="entry name" value="PPIC_PPIASE_2"/>
    <property type="match status" value="1"/>
</dbReference>
<evidence type="ECO:0000256" key="2">
    <source>
        <dbReference type="ARBA" id="ARBA00013194"/>
    </source>
</evidence>
<reference evidence="8 9" key="1">
    <citation type="submission" date="2019-02" db="EMBL/GenBank/DDBJ databases">
        <title>Deep-cultivation of Planctomycetes and their phenomic and genomic characterization uncovers novel biology.</title>
        <authorList>
            <person name="Wiegand S."/>
            <person name="Jogler M."/>
            <person name="Boedeker C."/>
            <person name="Pinto D."/>
            <person name="Vollmers J."/>
            <person name="Rivas-Marin E."/>
            <person name="Kohn T."/>
            <person name="Peeters S.H."/>
            <person name="Heuer A."/>
            <person name="Rast P."/>
            <person name="Oberbeckmann S."/>
            <person name="Bunk B."/>
            <person name="Jeske O."/>
            <person name="Meyerdierks A."/>
            <person name="Storesund J.E."/>
            <person name="Kallscheuer N."/>
            <person name="Luecker S."/>
            <person name="Lage O.M."/>
            <person name="Pohl T."/>
            <person name="Merkel B.J."/>
            <person name="Hornburger P."/>
            <person name="Mueller R.-W."/>
            <person name="Bruemmer F."/>
            <person name="Labrenz M."/>
            <person name="Spormann A.M."/>
            <person name="Op den Camp H."/>
            <person name="Overmann J."/>
            <person name="Amann R."/>
            <person name="Jetten M.S.M."/>
            <person name="Mascher T."/>
            <person name="Medema M.H."/>
            <person name="Devos D.P."/>
            <person name="Kaster A.-K."/>
            <person name="Ovreas L."/>
            <person name="Rohde M."/>
            <person name="Galperin M.Y."/>
            <person name="Jogler C."/>
        </authorList>
    </citation>
    <scope>NUCLEOTIDE SEQUENCE [LARGE SCALE GENOMIC DNA]</scope>
    <source>
        <strain evidence="8 9">FF011L</strain>
    </source>
</reference>
<dbReference type="Gene3D" id="3.10.50.40">
    <property type="match status" value="2"/>
</dbReference>
<dbReference type="PANTHER" id="PTHR47245">
    <property type="entry name" value="PEPTIDYLPROLYL ISOMERASE"/>
    <property type="match status" value="1"/>
</dbReference>
<name>A0A517ML52_9BACT</name>
<dbReference type="InterPro" id="IPR046357">
    <property type="entry name" value="PPIase_dom_sf"/>
</dbReference>
<keyword evidence="3" id="KW-0732">Signal</keyword>
<keyword evidence="9" id="KW-1185">Reference proteome</keyword>
<evidence type="ECO:0000256" key="6">
    <source>
        <dbReference type="PROSITE-ProRule" id="PRU00278"/>
    </source>
</evidence>
<dbReference type="EMBL" id="CP036262">
    <property type="protein sequence ID" value="QDS95613.1"/>
    <property type="molecule type" value="Genomic_DNA"/>
</dbReference>
<dbReference type="InterPro" id="IPR000297">
    <property type="entry name" value="PPIase_PpiC"/>
</dbReference>
<dbReference type="Pfam" id="PF00639">
    <property type="entry name" value="Rotamase"/>
    <property type="match status" value="1"/>
</dbReference>
<dbReference type="SUPFAM" id="SSF54534">
    <property type="entry name" value="FKBP-like"/>
    <property type="match status" value="2"/>
</dbReference>
<dbReference type="InterPro" id="IPR027304">
    <property type="entry name" value="Trigger_fact/SurA_dom_sf"/>
</dbReference>
<keyword evidence="5 6" id="KW-0413">Isomerase</keyword>
<evidence type="ECO:0000256" key="5">
    <source>
        <dbReference type="ARBA" id="ARBA00023235"/>
    </source>
</evidence>
<dbReference type="AlphaFoldDB" id="A0A517ML52"/>
<evidence type="ECO:0000313" key="9">
    <source>
        <dbReference type="Proteomes" id="UP000320672"/>
    </source>
</evidence>
<dbReference type="Gene3D" id="1.10.4030.10">
    <property type="entry name" value="Porin chaperone SurA, peptide-binding domain"/>
    <property type="match status" value="1"/>
</dbReference>
<proteinExistence type="predicted"/>
<feature type="domain" description="PpiC" evidence="7">
    <location>
        <begin position="158"/>
        <end position="249"/>
    </location>
</feature>
<evidence type="ECO:0000256" key="3">
    <source>
        <dbReference type="ARBA" id="ARBA00022729"/>
    </source>
</evidence>
<evidence type="ECO:0000313" key="8">
    <source>
        <dbReference type="EMBL" id="QDS95613.1"/>
    </source>
</evidence>
<accession>A0A517ML52</accession>
<dbReference type="PANTHER" id="PTHR47245:SF1">
    <property type="entry name" value="FOLDASE PROTEIN PRSA"/>
    <property type="match status" value="1"/>
</dbReference>
<dbReference type="SUPFAM" id="SSF109998">
    <property type="entry name" value="Triger factor/SurA peptide-binding domain-like"/>
    <property type="match status" value="2"/>
</dbReference>
<dbReference type="OrthoDB" id="275776at2"/>
<gene>
    <name evidence="8" type="primary">prsA</name>
    <name evidence="8" type="ORF">FF011L_44110</name>
</gene>
<protein>
    <recommendedName>
        <fullName evidence="2">peptidylprolyl isomerase</fullName>
        <ecNumber evidence="2">5.2.1.8</ecNumber>
    </recommendedName>
</protein>
<sequence length="601" mass="66707">MNVWTLRATLLLTLTTGIAGWNVQPNSYALAQAPTNNVVAVVNADPITRDQLAKEVVLRHGEEVLDEMVNRYLIVQACKAKGIQITGQDVQDEVIRIAKKFGLTTESYLQLLQEERDFSPQQYSKDVVWPMLSLRALVADEVKVTQEERDKAFLSQFGPSVKCRMIMVADRVKAEQLRSMAEKAPEQFGELAMRHSEDETSASVHGLIPPIRQYTGDADFEAIAFNLKENEISKVYPLGDQWVVLQCVRHLPETPPAPHARPMIMQQISDRIVDEKVRVSASKLFAKLQADANVVKVLGDEAKTKEYPGVAAIVNGQKMTVAQVAAECIERHGTAVLDGEVNRKLLTQALGKSNIKVESADLKAEVERAAVSFGYVDADGKADVDSWMQAMLADADQSAQELYIRDAVWPSVALKKLVDGQFSVTQEDLRKGFEANYGVRCEVLAVVLGDQRTAQKVWDMARANPTDSFFGELASQYSIEPMSQSNNGRVPPLARHNGQETLEREAFKLKPGGVEAMSGIISTGADRWVILRCVGFTEPVVTDFEAVREELTRDLYEKKQRLAMANKMDELKEAAQVDNFLEVQAQMGKIRQTSATAPISR</sequence>
<dbReference type="GO" id="GO:0003755">
    <property type="term" value="F:peptidyl-prolyl cis-trans isomerase activity"/>
    <property type="evidence" value="ECO:0007669"/>
    <property type="project" value="UniProtKB-KW"/>
</dbReference>
<evidence type="ECO:0000256" key="4">
    <source>
        <dbReference type="ARBA" id="ARBA00023110"/>
    </source>
</evidence>
<comment type="catalytic activity">
    <reaction evidence="1">
        <text>[protein]-peptidylproline (omega=180) = [protein]-peptidylproline (omega=0)</text>
        <dbReference type="Rhea" id="RHEA:16237"/>
        <dbReference type="Rhea" id="RHEA-COMP:10747"/>
        <dbReference type="Rhea" id="RHEA-COMP:10748"/>
        <dbReference type="ChEBI" id="CHEBI:83833"/>
        <dbReference type="ChEBI" id="CHEBI:83834"/>
        <dbReference type="EC" id="5.2.1.8"/>
    </reaction>
</comment>
<dbReference type="EC" id="5.2.1.8" evidence="2"/>
<organism evidence="8 9">
    <name type="scientific">Roseimaritima multifibrata</name>
    <dbReference type="NCBI Taxonomy" id="1930274"/>
    <lineage>
        <taxon>Bacteria</taxon>
        <taxon>Pseudomonadati</taxon>
        <taxon>Planctomycetota</taxon>
        <taxon>Planctomycetia</taxon>
        <taxon>Pirellulales</taxon>
        <taxon>Pirellulaceae</taxon>
        <taxon>Roseimaritima</taxon>
    </lineage>
</organism>
<dbReference type="KEGG" id="rml:FF011L_44110"/>
<dbReference type="Proteomes" id="UP000320672">
    <property type="component" value="Chromosome"/>
</dbReference>